<feature type="transmembrane region" description="Helical" evidence="1">
    <location>
        <begin position="101"/>
        <end position="123"/>
    </location>
</feature>
<proteinExistence type="predicted"/>
<feature type="transmembrane region" description="Helical" evidence="1">
    <location>
        <begin position="61"/>
        <end position="80"/>
    </location>
</feature>
<dbReference type="PANTHER" id="PTHR23028">
    <property type="entry name" value="ACETYLTRANSFERASE"/>
    <property type="match status" value="1"/>
</dbReference>
<dbReference type="Pfam" id="PF01757">
    <property type="entry name" value="Acyl_transf_3"/>
    <property type="match status" value="1"/>
</dbReference>
<dbReference type="RefSeq" id="WP_191173885.1">
    <property type="nucleotide sequence ID" value="NZ_JACWMW010000001.1"/>
</dbReference>
<keyword evidence="4" id="KW-1185">Reference proteome</keyword>
<name>A0ABR7X057_9SPHI</name>
<keyword evidence="1" id="KW-1133">Transmembrane helix</keyword>
<organism evidence="3 4">
    <name type="scientific">Mucilaginibacter rigui</name>
    <dbReference type="NCBI Taxonomy" id="534635"/>
    <lineage>
        <taxon>Bacteria</taxon>
        <taxon>Pseudomonadati</taxon>
        <taxon>Bacteroidota</taxon>
        <taxon>Sphingobacteriia</taxon>
        <taxon>Sphingobacteriales</taxon>
        <taxon>Sphingobacteriaceae</taxon>
        <taxon>Mucilaginibacter</taxon>
    </lineage>
</organism>
<protein>
    <submittedName>
        <fullName evidence="3">Acyltransferase</fullName>
    </submittedName>
</protein>
<evidence type="ECO:0000313" key="4">
    <source>
        <dbReference type="Proteomes" id="UP000618754"/>
    </source>
</evidence>
<dbReference type="EMBL" id="JACWMW010000001">
    <property type="protein sequence ID" value="MBD1383977.1"/>
    <property type="molecule type" value="Genomic_DNA"/>
</dbReference>
<evidence type="ECO:0000256" key="1">
    <source>
        <dbReference type="SAM" id="Phobius"/>
    </source>
</evidence>
<keyword evidence="1" id="KW-0472">Membrane</keyword>
<keyword evidence="3" id="KW-0808">Transferase</keyword>
<reference evidence="3 4" key="1">
    <citation type="submission" date="2020-09" db="EMBL/GenBank/DDBJ databases">
        <title>Novel species of Mucilaginibacter isolated from a glacier on the Tibetan Plateau.</title>
        <authorList>
            <person name="Liu Q."/>
            <person name="Xin Y.-H."/>
        </authorList>
    </citation>
    <scope>NUCLEOTIDE SEQUENCE [LARGE SCALE GENOMIC DNA]</scope>
    <source>
        <strain evidence="3 4">CGMCC 1.13878</strain>
    </source>
</reference>
<gene>
    <name evidence="3" type="ORF">IDJ75_01715</name>
</gene>
<comment type="caution">
    <text evidence="3">The sequence shown here is derived from an EMBL/GenBank/DDBJ whole genome shotgun (WGS) entry which is preliminary data.</text>
</comment>
<dbReference type="PANTHER" id="PTHR23028:SF53">
    <property type="entry name" value="ACYL_TRANSF_3 DOMAIN-CONTAINING PROTEIN"/>
    <property type="match status" value="1"/>
</dbReference>
<feature type="transmembrane region" description="Helical" evidence="1">
    <location>
        <begin position="294"/>
        <end position="314"/>
    </location>
</feature>
<evidence type="ECO:0000313" key="3">
    <source>
        <dbReference type="EMBL" id="MBD1383977.1"/>
    </source>
</evidence>
<feature type="transmembrane region" description="Helical" evidence="1">
    <location>
        <begin position="143"/>
        <end position="168"/>
    </location>
</feature>
<feature type="transmembrane region" description="Helical" evidence="1">
    <location>
        <begin position="246"/>
        <end position="262"/>
    </location>
</feature>
<feature type="domain" description="Acyltransferase 3" evidence="2">
    <location>
        <begin position="29"/>
        <end position="347"/>
    </location>
</feature>
<dbReference type="InterPro" id="IPR002656">
    <property type="entry name" value="Acyl_transf_3_dom"/>
</dbReference>
<evidence type="ECO:0000259" key="2">
    <source>
        <dbReference type="Pfam" id="PF01757"/>
    </source>
</evidence>
<keyword evidence="3" id="KW-0012">Acyltransferase</keyword>
<feature type="transmembrane region" description="Helical" evidence="1">
    <location>
        <begin position="175"/>
        <end position="194"/>
    </location>
</feature>
<accession>A0ABR7X057</accession>
<feature type="transmembrane region" description="Helical" evidence="1">
    <location>
        <begin position="334"/>
        <end position="352"/>
    </location>
</feature>
<feature type="transmembrane region" description="Helical" evidence="1">
    <location>
        <begin position="268"/>
        <end position="287"/>
    </location>
</feature>
<dbReference type="Proteomes" id="UP000618754">
    <property type="component" value="Unassembled WGS sequence"/>
</dbReference>
<feature type="transmembrane region" description="Helical" evidence="1">
    <location>
        <begin position="206"/>
        <end position="234"/>
    </location>
</feature>
<dbReference type="InterPro" id="IPR050879">
    <property type="entry name" value="Acyltransferase_3"/>
</dbReference>
<dbReference type="GO" id="GO:0016746">
    <property type="term" value="F:acyltransferase activity"/>
    <property type="evidence" value="ECO:0007669"/>
    <property type="project" value="UniProtKB-KW"/>
</dbReference>
<keyword evidence="1" id="KW-0812">Transmembrane</keyword>
<sequence>MLKFLKKVNTKLFSDFIVTPTLLQPNHLPGLDGLRGVAIIIVLFSHFFKGSPYAKSFPGDTGVEIFFVISGFLITSLLLKEKIKTGRISLKHFYIRRILRILPLAYLFLIVLAILNACLSLKIPFNAFLSASLFYQNIPKLNTYNWFVAHFWSLSVEEQFYFTFPFLLVYDLNKYIKTIILIIVLVPIIALLGYTKTGIFYSNSIVHAAAFAIINLLSKTVCILVGSLLSIMMFKGFFQFKSNSNNRYFSLLLLIVAILIHTETSTINIPHCGLLLFPLIIGIVIILNLDKASILTRLLANPLITYIGLISYSLYIWQQLFSSPGDRLIKSLPMWQNLILMSVIAVVSYHLVEKPFIRLKKRIKNNLGDNSVMPGL</sequence>